<dbReference type="Proteomes" id="UP000628442">
    <property type="component" value="Unassembled WGS sequence"/>
</dbReference>
<evidence type="ECO:0000256" key="7">
    <source>
        <dbReference type="SAM" id="MobiDB-lite"/>
    </source>
</evidence>
<dbReference type="EMBL" id="BMWV01000005">
    <property type="protein sequence ID" value="GGY43764.1"/>
    <property type="molecule type" value="Genomic_DNA"/>
</dbReference>
<accession>A0A411X7V7</accession>
<dbReference type="InterPro" id="IPR050490">
    <property type="entry name" value="Bact_solute-bd_prot1"/>
</dbReference>
<dbReference type="EMBL" id="CP036401">
    <property type="protein sequence ID" value="QBI05100.1"/>
    <property type="molecule type" value="Genomic_DNA"/>
</dbReference>
<evidence type="ECO:0000256" key="4">
    <source>
        <dbReference type="ARBA" id="ARBA00022729"/>
    </source>
</evidence>
<reference evidence="8" key="1">
    <citation type="journal article" date="2014" name="Int. J. Syst. Evol. Microbiol.">
        <title>Complete genome sequence of Corynebacterium casei LMG S-19264T (=DSM 44701T), isolated from a smear-ripened cheese.</title>
        <authorList>
            <consortium name="US DOE Joint Genome Institute (JGI-PGF)"/>
            <person name="Walter F."/>
            <person name="Albersmeier A."/>
            <person name="Kalinowski J."/>
            <person name="Ruckert C."/>
        </authorList>
    </citation>
    <scope>NUCLEOTIDE SEQUENCE</scope>
    <source>
        <strain evidence="8">KCTC 12343</strain>
    </source>
</reference>
<dbReference type="InterPro" id="IPR006059">
    <property type="entry name" value="SBP"/>
</dbReference>
<reference evidence="8" key="3">
    <citation type="submission" date="2022-12" db="EMBL/GenBank/DDBJ databases">
        <authorList>
            <person name="Sun Q."/>
            <person name="Kim S."/>
        </authorList>
    </citation>
    <scope>NUCLEOTIDE SEQUENCE</scope>
    <source>
        <strain evidence="8">KCTC 12343</strain>
    </source>
</reference>
<dbReference type="PANTHER" id="PTHR43649:SF28">
    <property type="entry name" value="BINDING PROTEIN COMPONENT OF ABC SUGAR TRANSPORTER-RELATED"/>
    <property type="match status" value="1"/>
</dbReference>
<comment type="similarity">
    <text evidence="2">Belongs to the bacterial solute-binding protein 1 family.</text>
</comment>
<evidence type="ECO:0000313" key="9">
    <source>
        <dbReference type="EMBL" id="QBI05100.1"/>
    </source>
</evidence>
<dbReference type="SUPFAM" id="SSF53850">
    <property type="entry name" value="Periplasmic binding protein-like II"/>
    <property type="match status" value="1"/>
</dbReference>
<dbReference type="PANTHER" id="PTHR43649">
    <property type="entry name" value="ARABINOSE-BINDING PROTEIN-RELATED"/>
    <property type="match status" value="1"/>
</dbReference>
<dbReference type="Pfam" id="PF01547">
    <property type="entry name" value="SBP_bac_1"/>
    <property type="match status" value="1"/>
</dbReference>
<name>A0A411X7V7_9BURK</name>
<dbReference type="OrthoDB" id="5580590at2"/>
<evidence type="ECO:0000256" key="6">
    <source>
        <dbReference type="ARBA" id="ARBA00049753"/>
    </source>
</evidence>
<keyword evidence="10" id="KW-1185">Reference proteome</keyword>
<gene>
    <name evidence="9" type="ORF">EYF70_16830</name>
    <name evidence="8" type="ORF">GCM10007387_27400</name>
</gene>
<evidence type="ECO:0000256" key="2">
    <source>
        <dbReference type="ARBA" id="ARBA00008520"/>
    </source>
</evidence>
<dbReference type="Proteomes" id="UP000292307">
    <property type="component" value="Chromosome"/>
</dbReference>
<evidence type="ECO:0000256" key="3">
    <source>
        <dbReference type="ARBA" id="ARBA00022448"/>
    </source>
</evidence>
<evidence type="ECO:0000256" key="5">
    <source>
        <dbReference type="ARBA" id="ARBA00049629"/>
    </source>
</evidence>
<dbReference type="Gene3D" id="3.40.190.10">
    <property type="entry name" value="Periplasmic binding protein-like II"/>
    <property type="match status" value="2"/>
</dbReference>
<comment type="subcellular location">
    <subcellularLocation>
        <location evidence="1">Periplasm</location>
    </subcellularLocation>
</comment>
<organism evidence="8 11">
    <name type="scientific">Pseudoduganella albidiflava</name>
    <dbReference type="NCBI Taxonomy" id="321983"/>
    <lineage>
        <taxon>Bacteria</taxon>
        <taxon>Pseudomonadati</taxon>
        <taxon>Pseudomonadota</taxon>
        <taxon>Betaproteobacteria</taxon>
        <taxon>Burkholderiales</taxon>
        <taxon>Oxalobacteraceae</taxon>
        <taxon>Telluria group</taxon>
        <taxon>Pseudoduganella</taxon>
    </lineage>
</organism>
<evidence type="ECO:0000313" key="8">
    <source>
        <dbReference type="EMBL" id="GGY43764.1"/>
    </source>
</evidence>
<dbReference type="GO" id="GO:0042597">
    <property type="term" value="C:periplasmic space"/>
    <property type="evidence" value="ECO:0007669"/>
    <property type="project" value="UniProtKB-SubCell"/>
</dbReference>
<reference evidence="9 10" key="2">
    <citation type="submission" date="2019-02" db="EMBL/GenBank/DDBJ databases">
        <title>Draft Genome Sequences of Six Type Strains of the Genus Massilia.</title>
        <authorList>
            <person name="Miess H."/>
            <person name="Frediansyhah A."/>
            <person name="Gross H."/>
        </authorList>
    </citation>
    <scope>NUCLEOTIDE SEQUENCE [LARGE SCALE GENOMIC DNA]</scope>
    <source>
        <strain evidence="9 10">DSM 17472</strain>
    </source>
</reference>
<dbReference type="AlphaFoldDB" id="A0A411X7V7"/>
<keyword evidence="3" id="KW-0813">Transport</keyword>
<sequence>MLAGLLATGAARAIGAPSHSIGAPSPATGAPAPSATPPSGLQVLHWWTSASERKAADLLAARVAEEQIGWRDVAIPGGAGLGAGKVLKGRVLAGDAPEVTQIIGVSIAEWADMGLLLELDNVAAAGAWRGALFPTVADLIQHRQHVVAAPLGIHRVNTLFYHRALFARLGLAPPRTWREFEAVAQRLRAAGVAPLAQSSEAWQVAALFENLVLAESGPAFYRDLFVQRSPVAAADRRTAEALLRLRAVKGWLRGRLDERPWTDVVRQFARGQAGMMIMGDWAKAELAVHDAALERDYGCAAAPGTGGYHLYSVDTLAMFAGDYRHMAAQEKMARLLMTPALQLDFNALKGGVPVRSDANPARMDSCARASWTTFARGAAVQAPSLVHRMATDEASRDAIIAEVHRFFLDDRVPPAQAQRRLAALFRLFNLKPHGVAGAQDPDRGR</sequence>
<keyword evidence="4" id="KW-0732">Signal</keyword>
<protein>
    <recommendedName>
        <fullName evidence="6">Probable sugar-binding periplasmic protein</fullName>
    </recommendedName>
</protein>
<feature type="region of interest" description="Disordered" evidence="7">
    <location>
        <begin position="17"/>
        <end position="37"/>
    </location>
</feature>
<evidence type="ECO:0000256" key="1">
    <source>
        <dbReference type="ARBA" id="ARBA00004418"/>
    </source>
</evidence>
<comment type="function">
    <text evidence="5">Part of a binding-protein-dependent transport system for a sugar.</text>
</comment>
<proteinExistence type="inferred from homology"/>
<evidence type="ECO:0000313" key="11">
    <source>
        <dbReference type="Proteomes" id="UP000628442"/>
    </source>
</evidence>
<evidence type="ECO:0000313" key="10">
    <source>
        <dbReference type="Proteomes" id="UP000292307"/>
    </source>
</evidence>